<keyword evidence="5" id="KW-0539">Nucleus</keyword>
<evidence type="ECO:0000256" key="4">
    <source>
        <dbReference type="ARBA" id="ARBA00022490"/>
    </source>
</evidence>
<dbReference type="OrthoDB" id="41588at2759"/>
<evidence type="ECO:0000256" key="2">
    <source>
        <dbReference type="ARBA" id="ARBA00004496"/>
    </source>
</evidence>
<organism evidence="9 10">
    <name type="scientific">Cloeon dipterum</name>
    <dbReference type="NCBI Taxonomy" id="197152"/>
    <lineage>
        <taxon>Eukaryota</taxon>
        <taxon>Metazoa</taxon>
        <taxon>Ecdysozoa</taxon>
        <taxon>Arthropoda</taxon>
        <taxon>Hexapoda</taxon>
        <taxon>Insecta</taxon>
        <taxon>Pterygota</taxon>
        <taxon>Palaeoptera</taxon>
        <taxon>Ephemeroptera</taxon>
        <taxon>Pisciforma</taxon>
        <taxon>Baetidae</taxon>
        <taxon>Cloeon</taxon>
    </lineage>
</organism>
<comment type="similarity">
    <text evidence="3">Belongs to the CCNDBP1 family.</text>
</comment>
<keyword evidence="10" id="KW-1185">Reference proteome</keyword>
<reference evidence="9 10" key="1">
    <citation type="submission" date="2020-04" db="EMBL/GenBank/DDBJ databases">
        <authorList>
            <person name="Alioto T."/>
            <person name="Alioto T."/>
            <person name="Gomez Garrido J."/>
        </authorList>
    </citation>
    <scope>NUCLEOTIDE SEQUENCE [LARGE SCALE GENOMIC DNA]</scope>
</reference>
<dbReference type="Pfam" id="PF13324">
    <property type="entry name" value="GCIP_N"/>
    <property type="match status" value="1"/>
</dbReference>
<feature type="domain" description="Cyclin-D1-binding protein 1-like C-terminal" evidence="8">
    <location>
        <begin position="197"/>
        <end position="280"/>
    </location>
</feature>
<dbReference type="Proteomes" id="UP000494165">
    <property type="component" value="Unassembled WGS sequence"/>
</dbReference>
<keyword evidence="6" id="KW-0131">Cell cycle</keyword>
<evidence type="ECO:0000256" key="1">
    <source>
        <dbReference type="ARBA" id="ARBA00004123"/>
    </source>
</evidence>
<dbReference type="PANTHER" id="PTHR15492:SF1">
    <property type="entry name" value="CYCLIN-D1-BINDING PROTEIN 1"/>
    <property type="match status" value="1"/>
</dbReference>
<accession>A0A8S1DT49</accession>
<dbReference type="PANTHER" id="PTHR15492">
    <property type="entry name" value="CYCLIN D1-BINDING PROTEIN 1"/>
    <property type="match status" value="1"/>
</dbReference>
<name>A0A8S1DT49_9INSE</name>
<evidence type="ECO:0000259" key="7">
    <source>
        <dbReference type="Pfam" id="PF13324"/>
    </source>
</evidence>
<sequence length="335" mass="36137">MADGGQTLPGIFQALLDHLQFIYEKFKENKGETVPQGFTLEEFWTKLNDGVKLLSHETTKTSLAFSKPPLPNIMETQSIITALDAACMNVATVAASLPAERGAVLFSEVQNSILAIFKALVPVIISLRDKCDKGADERLIMTGVLWEACEQIASLPKNNLQAVNKQMQKDELVVMDALLEVEECLQELRRAGHGECQDASILDAGIGLVKTARAVARRIAFTVRFNGECSTPEHVHQLDTMAAHMARISPAVDDFVTNLYPPVDKQAASQTASALFHCLQSNLLLIRSSHCAGEGGELVAQWVNFLLGASNHNAGKVLAVAAGQVVPPSNPPTAS</sequence>
<evidence type="ECO:0000256" key="3">
    <source>
        <dbReference type="ARBA" id="ARBA00008940"/>
    </source>
</evidence>
<evidence type="ECO:0000256" key="5">
    <source>
        <dbReference type="ARBA" id="ARBA00023242"/>
    </source>
</evidence>
<gene>
    <name evidence="9" type="ORF">CLODIP_2_CD08612</name>
</gene>
<dbReference type="InterPro" id="IPR026907">
    <property type="entry name" value="GCIP-like"/>
</dbReference>
<proteinExistence type="inferred from homology"/>
<comment type="caution">
    <text evidence="9">The sequence shown here is derived from an EMBL/GenBank/DDBJ whole genome shotgun (WGS) entry which is preliminary data.</text>
</comment>
<comment type="subcellular location">
    <subcellularLocation>
        <location evidence="2">Cytoplasm</location>
    </subcellularLocation>
    <subcellularLocation>
        <location evidence="1">Nucleus</location>
    </subcellularLocation>
</comment>
<dbReference type="InterPro" id="IPR049317">
    <property type="entry name" value="GCIP-like_N"/>
</dbReference>
<protein>
    <submittedName>
        <fullName evidence="9">Uncharacterized protein</fullName>
    </submittedName>
</protein>
<evidence type="ECO:0000313" key="10">
    <source>
        <dbReference type="Proteomes" id="UP000494165"/>
    </source>
</evidence>
<evidence type="ECO:0000256" key="6">
    <source>
        <dbReference type="ARBA" id="ARBA00023306"/>
    </source>
</evidence>
<dbReference type="GO" id="GO:0005634">
    <property type="term" value="C:nucleus"/>
    <property type="evidence" value="ECO:0007669"/>
    <property type="project" value="UniProtKB-SubCell"/>
</dbReference>
<evidence type="ECO:0000259" key="8">
    <source>
        <dbReference type="Pfam" id="PF20936"/>
    </source>
</evidence>
<dbReference type="InterPro" id="IPR049318">
    <property type="entry name" value="GCIP_C"/>
</dbReference>
<dbReference type="GO" id="GO:0005737">
    <property type="term" value="C:cytoplasm"/>
    <property type="evidence" value="ECO:0007669"/>
    <property type="project" value="UniProtKB-SubCell"/>
</dbReference>
<dbReference type="AlphaFoldDB" id="A0A8S1DT49"/>
<dbReference type="EMBL" id="CADEPI010000295">
    <property type="protein sequence ID" value="CAB3383093.1"/>
    <property type="molecule type" value="Genomic_DNA"/>
</dbReference>
<dbReference type="Gene3D" id="1.20.1420.10">
    <property type="entry name" value="Talin, central domain"/>
    <property type="match status" value="1"/>
</dbReference>
<feature type="domain" description="Cyclin-D1-binding protein 1-like N-terminal" evidence="7">
    <location>
        <begin position="47"/>
        <end position="187"/>
    </location>
</feature>
<dbReference type="Gene3D" id="1.20.1410.10">
    <property type="entry name" value="I/LWEQ domain"/>
    <property type="match status" value="1"/>
</dbReference>
<keyword evidence="4" id="KW-0963">Cytoplasm</keyword>
<evidence type="ECO:0000313" key="9">
    <source>
        <dbReference type="EMBL" id="CAB3383093.1"/>
    </source>
</evidence>
<dbReference type="Pfam" id="PF20936">
    <property type="entry name" value="GCIP_C"/>
    <property type="match status" value="1"/>
</dbReference>